<protein>
    <recommendedName>
        <fullName evidence="2">F-box domain-containing protein</fullName>
    </recommendedName>
</protein>
<dbReference type="Gene3D" id="1.20.1280.50">
    <property type="match status" value="1"/>
</dbReference>
<evidence type="ECO:0000256" key="1">
    <source>
        <dbReference type="SAM" id="MobiDB-lite"/>
    </source>
</evidence>
<keyword evidence="4" id="KW-1185">Reference proteome</keyword>
<evidence type="ECO:0000259" key="2">
    <source>
        <dbReference type="PROSITE" id="PS50181"/>
    </source>
</evidence>
<dbReference type="InterPro" id="IPR036047">
    <property type="entry name" value="F-box-like_dom_sf"/>
</dbReference>
<dbReference type="AlphaFoldDB" id="A0A4Y9YCA0"/>
<dbReference type="EMBL" id="SEOQ01000616">
    <property type="protein sequence ID" value="TFY59498.1"/>
    <property type="molecule type" value="Genomic_DNA"/>
</dbReference>
<feature type="domain" description="F-box" evidence="2">
    <location>
        <begin position="45"/>
        <end position="91"/>
    </location>
</feature>
<proteinExistence type="predicted"/>
<dbReference type="InterPro" id="IPR001810">
    <property type="entry name" value="F-box_dom"/>
</dbReference>
<dbReference type="PROSITE" id="PS50181">
    <property type="entry name" value="FBOX"/>
    <property type="match status" value="1"/>
</dbReference>
<dbReference type="Proteomes" id="UP000298327">
    <property type="component" value="Unassembled WGS sequence"/>
</dbReference>
<sequence>MTRLYASRLSSPDTDRSALPPPSKQGRYDSPGLAPTLSLVVGCPGASVMSLPDDILLLIISFVGVNDIVALRMTSKRFAAVSNLRWVWSDALKRHVIDRNIPIPGYPGDLKSLSSKDLEIRALHATRFQENWCSNRPRTKRCFQFNVDDSDDADANAAGASLTREHPAPVSHVLFVPGSNGELIITVSGTSCITCWEVPLSGSESFIVAESKMPKNHIIDGIAVNTDPKSEGLLAVTWIVPSPTTTGAIQSGTIEMWMLDRFHGRFVTINSRQSPHRFSPLHGLHGDWLILADPVANWHWRKGLFYVLNWGNIHQSPAPDGVLCTKFVRGYLLIIRQSHIHLLPLHHLLHPDSKTKPQPELMTGAYLHMPGVGDAAVIVEHKLSEAEEAEWMFNPVSILMRISEGGFDVIRKYDLIPRPVLPDSEREGSGDDAGGAALAQTPCNFMPSQTWPVAPSCTNLIVGENGKGLWTETRNITTSQSTYPARCMIGFDLNAELVRPPPATTGGKNEHPSRGYWKFNFVVREREMYAARVGMGEVARRQYRITTSALEDTVGRIALGSRDGKVEVVDLV</sequence>
<evidence type="ECO:0000313" key="3">
    <source>
        <dbReference type="EMBL" id="TFY59498.1"/>
    </source>
</evidence>
<accession>A0A4Y9YCA0</accession>
<gene>
    <name evidence="3" type="ORF">EVG20_g7773</name>
</gene>
<dbReference type="SUPFAM" id="SSF81383">
    <property type="entry name" value="F-box domain"/>
    <property type="match status" value="1"/>
</dbReference>
<name>A0A4Y9YCA0_9AGAM</name>
<comment type="caution">
    <text evidence="3">The sequence shown here is derived from an EMBL/GenBank/DDBJ whole genome shotgun (WGS) entry which is preliminary data.</text>
</comment>
<dbReference type="STRING" id="205917.A0A4Y9YCA0"/>
<feature type="region of interest" description="Disordered" evidence="1">
    <location>
        <begin position="1"/>
        <end position="29"/>
    </location>
</feature>
<organism evidence="3 4">
    <name type="scientific">Dentipellis fragilis</name>
    <dbReference type="NCBI Taxonomy" id="205917"/>
    <lineage>
        <taxon>Eukaryota</taxon>
        <taxon>Fungi</taxon>
        <taxon>Dikarya</taxon>
        <taxon>Basidiomycota</taxon>
        <taxon>Agaricomycotina</taxon>
        <taxon>Agaricomycetes</taxon>
        <taxon>Russulales</taxon>
        <taxon>Hericiaceae</taxon>
        <taxon>Dentipellis</taxon>
    </lineage>
</organism>
<dbReference type="Pfam" id="PF00646">
    <property type="entry name" value="F-box"/>
    <property type="match status" value="1"/>
</dbReference>
<evidence type="ECO:0000313" key="4">
    <source>
        <dbReference type="Proteomes" id="UP000298327"/>
    </source>
</evidence>
<reference evidence="3 4" key="1">
    <citation type="submission" date="2019-02" db="EMBL/GenBank/DDBJ databases">
        <title>Genome sequencing of the rare red list fungi Dentipellis fragilis.</title>
        <authorList>
            <person name="Buettner E."/>
            <person name="Kellner H."/>
        </authorList>
    </citation>
    <scope>NUCLEOTIDE SEQUENCE [LARGE SCALE GENOMIC DNA]</scope>
    <source>
        <strain evidence="3 4">DSM 105465</strain>
    </source>
</reference>
<dbReference type="OrthoDB" id="2688364at2759"/>